<evidence type="ECO:0000313" key="5">
    <source>
        <dbReference type="EMBL" id="MET3730975.1"/>
    </source>
</evidence>
<dbReference type="InterPro" id="IPR011519">
    <property type="entry name" value="UnbV_ASPIC"/>
</dbReference>
<dbReference type="NCBIfam" id="TIGR04183">
    <property type="entry name" value="Por_Secre_tail"/>
    <property type="match status" value="1"/>
</dbReference>
<organism evidence="5 6">
    <name type="scientific">Moheibacter stercoris</name>
    <dbReference type="NCBI Taxonomy" id="1628251"/>
    <lineage>
        <taxon>Bacteria</taxon>
        <taxon>Pseudomonadati</taxon>
        <taxon>Bacteroidota</taxon>
        <taxon>Flavobacteriia</taxon>
        <taxon>Flavobacteriales</taxon>
        <taxon>Weeksellaceae</taxon>
        <taxon>Moheibacter</taxon>
    </lineage>
</organism>
<feature type="domain" description="ASPIC/UnbV" evidence="3">
    <location>
        <begin position="378"/>
        <end position="444"/>
    </location>
</feature>
<dbReference type="InterPro" id="IPR028994">
    <property type="entry name" value="Integrin_alpha_N"/>
</dbReference>
<dbReference type="InterPro" id="IPR027039">
    <property type="entry name" value="Crtac1"/>
</dbReference>
<feature type="chain" id="PRO_5045728660" description="Por secretion system C-terminal sorting domain-containing protein" evidence="2">
    <location>
        <begin position="18"/>
        <end position="534"/>
    </location>
</feature>
<dbReference type="Gene3D" id="2.130.10.130">
    <property type="entry name" value="Integrin alpha, N-terminal"/>
    <property type="match status" value="2"/>
</dbReference>
<evidence type="ECO:0000259" key="4">
    <source>
        <dbReference type="Pfam" id="PF18962"/>
    </source>
</evidence>
<comment type="caution">
    <text evidence="5">The sequence shown here is derived from an EMBL/GenBank/DDBJ whole genome shotgun (WGS) entry which is preliminary data.</text>
</comment>
<dbReference type="RefSeq" id="WP_354506796.1">
    <property type="nucleotide sequence ID" value="NZ_JBEPMO010000002.1"/>
</dbReference>
<dbReference type="EMBL" id="JBEPMO010000002">
    <property type="protein sequence ID" value="MET3730975.1"/>
    <property type="molecule type" value="Genomic_DNA"/>
</dbReference>
<dbReference type="PANTHER" id="PTHR16026">
    <property type="entry name" value="CARTILAGE ACIDIC PROTEIN 1"/>
    <property type="match status" value="1"/>
</dbReference>
<evidence type="ECO:0000256" key="2">
    <source>
        <dbReference type="SAM" id="SignalP"/>
    </source>
</evidence>
<dbReference type="Pfam" id="PF18962">
    <property type="entry name" value="Por_Secre_tail"/>
    <property type="match status" value="1"/>
</dbReference>
<evidence type="ECO:0008006" key="7">
    <source>
        <dbReference type="Google" id="ProtNLM"/>
    </source>
</evidence>
<dbReference type="Pfam" id="PF07593">
    <property type="entry name" value="UnbV_ASPIC"/>
    <property type="match status" value="1"/>
</dbReference>
<dbReference type="Pfam" id="PF13517">
    <property type="entry name" value="FG-GAP_3"/>
    <property type="match status" value="2"/>
</dbReference>
<reference evidence="5 6" key="1">
    <citation type="submission" date="2024-06" db="EMBL/GenBank/DDBJ databases">
        <title>Genomic Encyclopedia of Type Strains, Phase IV (KMG-IV): sequencing the most valuable type-strain genomes for metagenomic binning, comparative biology and taxonomic classification.</title>
        <authorList>
            <person name="Goeker M."/>
        </authorList>
    </citation>
    <scope>NUCLEOTIDE SEQUENCE [LARGE SCALE GENOMIC DNA]</scope>
    <source>
        <strain evidence="5 6">DSM 29388</strain>
    </source>
</reference>
<feature type="signal peptide" evidence="2">
    <location>
        <begin position="1"/>
        <end position="17"/>
    </location>
</feature>
<gene>
    <name evidence="5" type="ORF">ABID46_000534</name>
</gene>
<proteinExistence type="predicted"/>
<dbReference type="SUPFAM" id="SSF69318">
    <property type="entry name" value="Integrin alpha N-terminal domain"/>
    <property type="match status" value="1"/>
</dbReference>
<evidence type="ECO:0000256" key="1">
    <source>
        <dbReference type="ARBA" id="ARBA00022729"/>
    </source>
</evidence>
<dbReference type="InterPro" id="IPR013517">
    <property type="entry name" value="FG-GAP"/>
</dbReference>
<dbReference type="Proteomes" id="UP001549146">
    <property type="component" value="Unassembled WGS sequence"/>
</dbReference>
<accession>A0ABV2LQW9</accession>
<evidence type="ECO:0000259" key="3">
    <source>
        <dbReference type="Pfam" id="PF07593"/>
    </source>
</evidence>
<feature type="domain" description="Secretion system C-terminal sorting" evidence="4">
    <location>
        <begin position="465"/>
        <end position="532"/>
    </location>
</feature>
<name>A0ABV2LQW9_9FLAO</name>
<sequence>MRKILLSLLVASSLVGAQVTFTSQGISMPGQHKMCVVDMNGDYLDDIVAVSSNRIYINQQNEDDTFTLKEHITSNSPYMPGWSLTAGDFNGDGYNDLMYGSGSGVAFAISDFSSSMGYNIVYGNQYVFSQRGNFIDINNDGNLDAYMCHDVAPSVYYINENNVPVYHQGGLGDHSQGGHYGSIWVDYNNDGLMDLFIAKCGSTPEKRINELLRNNGDGTFTNVAPEANLDSSSENWSTAWGDFNNDGWLDLFNGINAYMQSNPGSHELMRNNGDGTFTDVTAGSGFDNFDGKSREHIAYDFDNDGFLDVAGNSNLIFYGNGDMTFTPADAPFSDASFGDLNNDGFIDAFAFGTIYYNQGNNNNWIKITTKGTESNTNGIGARIELYSELGKQIRDVRSGEGFAFMSTLNTHFGIGTDTQIEKIIVRWPSGIVDTILHPQINSTLHIVEGEHQMGVTDLDQLAFAVYPNPTKDILNIKTESTKNASFEIRDLSGALLMKGDASSGKINVQSLNKGTYVISFIQDGKKKHSKFIKN</sequence>
<dbReference type="InterPro" id="IPR026444">
    <property type="entry name" value="Secre_tail"/>
</dbReference>
<evidence type="ECO:0000313" key="6">
    <source>
        <dbReference type="Proteomes" id="UP001549146"/>
    </source>
</evidence>
<protein>
    <recommendedName>
        <fullName evidence="7">Por secretion system C-terminal sorting domain-containing protein</fullName>
    </recommendedName>
</protein>
<keyword evidence="6" id="KW-1185">Reference proteome</keyword>
<dbReference type="PANTHER" id="PTHR16026:SF0">
    <property type="entry name" value="CARTILAGE ACIDIC PROTEIN 1"/>
    <property type="match status" value="1"/>
</dbReference>
<keyword evidence="1 2" id="KW-0732">Signal</keyword>